<evidence type="ECO:0000256" key="1">
    <source>
        <dbReference type="SAM" id="MobiDB-lite"/>
    </source>
</evidence>
<comment type="caution">
    <text evidence="2">The sequence shown here is derived from an EMBL/GenBank/DDBJ whole genome shotgun (WGS) entry which is preliminary data.</text>
</comment>
<evidence type="ECO:0000313" key="3">
    <source>
        <dbReference type="Proteomes" id="UP000053317"/>
    </source>
</evidence>
<feature type="compositionally biased region" description="Polar residues" evidence="1">
    <location>
        <begin position="19"/>
        <end position="28"/>
    </location>
</feature>
<proteinExistence type="predicted"/>
<protein>
    <submittedName>
        <fullName evidence="2">Uncharacterized protein</fullName>
    </submittedName>
</protein>
<dbReference type="EMBL" id="LCWF01000047">
    <property type="protein sequence ID" value="KKY25207.1"/>
    <property type="molecule type" value="Genomic_DNA"/>
</dbReference>
<dbReference type="AlphaFoldDB" id="A0A0G2EQZ4"/>
<evidence type="ECO:0000313" key="2">
    <source>
        <dbReference type="EMBL" id="KKY25207.1"/>
    </source>
</evidence>
<sequence>MGDTRRIGSGRRRSKERQSSGTSFQDRSLPTPPSTEASFHGETDRDVPQTGDDILELESESLPWPLSNISLFEDLAAIPAKEKGDYFLNLLENPSEFEGFSYLDFYICIHEFIESHEGRTHSSIADLVYLFIDTADEIRGSRLQRDLKLIINQNMSAILESGLLEEWWDAVTLFLFNTHRFLRLRILQPRFGTFDRSAYDLWLQAVEGARCKYCVATGRQDLVKDLEHSTDYYQGLRDFKFLIKDPLQLYHHRDTEGWFTPGDEAPMNAAINWDIEYLNKTMHDDDSDPATDIEMACVISKDIRAYPQINWTSANQTPFKSMTSLFNEWRSTKLYKILDLVEDIHGELEVDEYDGVEIEKVERWFEKVIKIASGLRFLQPDSYFLSAHEMDDLENHVQERLIVFRENYYINGPESAQLLYLLSKVLQRLYNNPHLVESTSPPRHGLTTSPHRELDFRFLQENTDTFRLIQKSYIYSRRLMHLTVARYCDRLYGAVETIFRNDITPSEVEAPLLQSTIRRFQHWLKSPGLTQRITESFHRDLHVLALRLRHLTNTHLNFPLSFFPFYRQTSLHHLYSPETPAPADINPLPLSATTSKNPPYTRFITGSGEFFLAETAAVAKAHSQRIQRSLTEPGIEEPNEPYDVNCEVDRIWKLPDTSSATDLDLAVIEQDDDDEEGDPTPFSPPPEITTKDIIPDNQPTLWQQIPAREVIESRNLNLGGVDE</sequence>
<feature type="region of interest" description="Disordered" evidence="1">
    <location>
        <begin position="671"/>
        <end position="696"/>
    </location>
</feature>
<keyword evidence="3" id="KW-1185">Reference proteome</keyword>
<gene>
    <name evidence="2" type="ORF">UCRPC4_g02013</name>
</gene>
<name>A0A0G2EQZ4_PHACM</name>
<feature type="region of interest" description="Disordered" evidence="1">
    <location>
        <begin position="1"/>
        <end position="49"/>
    </location>
</feature>
<reference evidence="2 3" key="2">
    <citation type="submission" date="2015-05" db="EMBL/GenBank/DDBJ databases">
        <authorList>
            <person name="Morales-Cruz A."/>
            <person name="Amrine K.C."/>
            <person name="Cantu D."/>
        </authorList>
    </citation>
    <scope>NUCLEOTIDE SEQUENCE [LARGE SCALE GENOMIC DNA]</scope>
    <source>
        <strain evidence="2">UCRPC4</strain>
    </source>
</reference>
<dbReference type="Proteomes" id="UP000053317">
    <property type="component" value="Unassembled WGS sequence"/>
</dbReference>
<organism evidence="2 3">
    <name type="scientific">Phaeomoniella chlamydospora</name>
    <name type="common">Phaeoacremonium chlamydosporum</name>
    <dbReference type="NCBI Taxonomy" id="158046"/>
    <lineage>
        <taxon>Eukaryota</taxon>
        <taxon>Fungi</taxon>
        <taxon>Dikarya</taxon>
        <taxon>Ascomycota</taxon>
        <taxon>Pezizomycotina</taxon>
        <taxon>Eurotiomycetes</taxon>
        <taxon>Chaetothyriomycetidae</taxon>
        <taxon>Phaeomoniellales</taxon>
        <taxon>Phaeomoniellaceae</taxon>
        <taxon>Phaeomoniella</taxon>
    </lineage>
</organism>
<reference evidence="2 3" key="1">
    <citation type="submission" date="2015-05" db="EMBL/GenBank/DDBJ databases">
        <title>Distinctive expansion of gene families associated with plant cell wall degradation and secondary metabolism in the genomes of grapevine trunk pathogens.</title>
        <authorList>
            <person name="Lawrence D.P."/>
            <person name="Travadon R."/>
            <person name="Rolshausen P.E."/>
            <person name="Baumgartner K."/>
        </authorList>
    </citation>
    <scope>NUCLEOTIDE SEQUENCE [LARGE SCALE GENOMIC DNA]</scope>
    <source>
        <strain evidence="2">UCRPC4</strain>
    </source>
</reference>
<accession>A0A0G2EQZ4</accession>